<protein>
    <recommendedName>
        <fullName evidence="2">histidine kinase</fullName>
        <ecNumber evidence="2">2.7.13.3</ecNumber>
    </recommendedName>
</protein>
<dbReference type="RefSeq" id="WP_012931750.1">
    <property type="nucleotide sequence ID" value="NC_013739.1"/>
</dbReference>
<evidence type="ECO:0000256" key="2">
    <source>
        <dbReference type="ARBA" id="ARBA00012438"/>
    </source>
</evidence>
<proteinExistence type="predicted"/>
<dbReference type="eggNOG" id="COG4585">
    <property type="taxonomic scope" value="Bacteria"/>
</dbReference>
<keyword evidence="7" id="KW-0067">ATP-binding</keyword>
<keyword evidence="8" id="KW-0902">Two-component regulatory system</keyword>
<comment type="catalytic activity">
    <reaction evidence="1">
        <text>ATP + protein L-histidine = ADP + protein N-phospho-L-histidine.</text>
        <dbReference type="EC" id="2.7.13.3"/>
    </reaction>
</comment>
<feature type="transmembrane region" description="Helical" evidence="10">
    <location>
        <begin position="164"/>
        <end position="185"/>
    </location>
</feature>
<dbReference type="GO" id="GO:0046983">
    <property type="term" value="F:protein dimerization activity"/>
    <property type="evidence" value="ECO:0007669"/>
    <property type="project" value="InterPro"/>
</dbReference>
<dbReference type="HOGENOM" id="CLU_000445_20_1_11"/>
<reference evidence="13 14" key="1">
    <citation type="journal article" date="2010" name="Stand. Genomic Sci.">
        <title>Complete genome sequence of Conexibacter woesei type strain (ID131577).</title>
        <authorList>
            <person name="Pukall R."/>
            <person name="Lapidus A."/>
            <person name="Glavina Del Rio T."/>
            <person name="Copeland A."/>
            <person name="Tice H."/>
            <person name="Cheng J.-F."/>
            <person name="Lucas S."/>
            <person name="Chen F."/>
            <person name="Nolan M."/>
            <person name="Bruce D."/>
            <person name="Goodwin L."/>
            <person name="Pitluck S."/>
            <person name="Mavromatis K."/>
            <person name="Ivanova N."/>
            <person name="Ovchinnikova G."/>
            <person name="Pati A."/>
            <person name="Chen A."/>
            <person name="Palaniappan K."/>
            <person name="Land M."/>
            <person name="Hauser L."/>
            <person name="Chang Y.-J."/>
            <person name="Jeffries C.D."/>
            <person name="Chain P."/>
            <person name="Meincke L."/>
            <person name="Sims D."/>
            <person name="Brettin T."/>
            <person name="Detter J.C."/>
            <person name="Rohde M."/>
            <person name="Goeker M."/>
            <person name="Bristow J."/>
            <person name="Eisen J.A."/>
            <person name="Markowitz V."/>
            <person name="Kyrpides N.C."/>
            <person name="Klenk H.-P."/>
            <person name="Hugenholtz P."/>
        </authorList>
    </citation>
    <scope>NUCLEOTIDE SEQUENCE [LARGE SCALE GENOMIC DNA]</scope>
    <source>
        <strain evidence="14">DSM 14684 / CIP 108061 / JCM 11494 / NBRC 100937 / ID131577</strain>
    </source>
</reference>
<dbReference type="PANTHER" id="PTHR24421">
    <property type="entry name" value="NITRATE/NITRITE SENSOR PROTEIN NARX-RELATED"/>
    <property type="match status" value="1"/>
</dbReference>
<evidence type="ECO:0000256" key="5">
    <source>
        <dbReference type="ARBA" id="ARBA00022741"/>
    </source>
</evidence>
<evidence type="ECO:0000256" key="1">
    <source>
        <dbReference type="ARBA" id="ARBA00000085"/>
    </source>
</evidence>
<dbReference type="InterPro" id="IPR050482">
    <property type="entry name" value="Sensor_HK_TwoCompSys"/>
</dbReference>
<feature type="transmembrane region" description="Helical" evidence="10">
    <location>
        <begin position="49"/>
        <end position="67"/>
    </location>
</feature>
<dbReference type="STRING" id="469383.Cwoe_0261"/>
<dbReference type="CDD" id="cd16917">
    <property type="entry name" value="HATPase_UhpB-NarQ-NarX-like"/>
    <property type="match status" value="1"/>
</dbReference>
<keyword evidence="4" id="KW-0808">Transferase</keyword>
<evidence type="ECO:0000259" key="11">
    <source>
        <dbReference type="Pfam" id="PF02518"/>
    </source>
</evidence>
<dbReference type="Pfam" id="PF07730">
    <property type="entry name" value="HisKA_3"/>
    <property type="match status" value="1"/>
</dbReference>
<evidence type="ECO:0000256" key="8">
    <source>
        <dbReference type="ARBA" id="ARBA00023012"/>
    </source>
</evidence>
<dbReference type="Proteomes" id="UP000008229">
    <property type="component" value="Chromosome"/>
</dbReference>
<gene>
    <name evidence="13" type="ordered locus">Cwoe_0261</name>
</gene>
<dbReference type="GO" id="GO:0005524">
    <property type="term" value="F:ATP binding"/>
    <property type="evidence" value="ECO:0007669"/>
    <property type="project" value="UniProtKB-KW"/>
</dbReference>
<evidence type="ECO:0000313" key="13">
    <source>
        <dbReference type="EMBL" id="ADB48697.1"/>
    </source>
</evidence>
<keyword evidence="10" id="KW-0812">Transmembrane</keyword>
<keyword evidence="3" id="KW-0597">Phosphoprotein</keyword>
<evidence type="ECO:0000256" key="6">
    <source>
        <dbReference type="ARBA" id="ARBA00022777"/>
    </source>
</evidence>
<evidence type="ECO:0000259" key="12">
    <source>
        <dbReference type="Pfam" id="PF07730"/>
    </source>
</evidence>
<dbReference type="InterPro" id="IPR011712">
    <property type="entry name" value="Sig_transdc_His_kin_sub3_dim/P"/>
</dbReference>
<feature type="transmembrane region" description="Helical" evidence="10">
    <location>
        <begin position="127"/>
        <end position="152"/>
    </location>
</feature>
<feature type="domain" description="Histidine kinase/HSP90-like ATPase" evidence="11">
    <location>
        <begin position="339"/>
        <end position="427"/>
    </location>
</feature>
<dbReference type="EC" id="2.7.13.3" evidence="2"/>
<evidence type="ECO:0000256" key="10">
    <source>
        <dbReference type="SAM" id="Phobius"/>
    </source>
</evidence>
<dbReference type="KEGG" id="cwo:Cwoe_0261"/>
<dbReference type="Gene3D" id="3.30.565.10">
    <property type="entry name" value="Histidine kinase-like ATPase, C-terminal domain"/>
    <property type="match status" value="1"/>
</dbReference>
<accession>D3F624</accession>
<dbReference type="EMBL" id="CP001854">
    <property type="protein sequence ID" value="ADB48697.1"/>
    <property type="molecule type" value="Genomic_DNA"/>
</dbReference>
<name>D3F624_CONWI</name>
<feature type="domain" description="Signal transduction histidine kinase subgroup 3 dimerisation and phosphoacceptor" evidence="12">
    <location>
        <begin position="221"/>
        <end position="286"/>
    </location>
</feature>
<keyword evidence="6 13" id="KW-0418">Kinase</keyword>
<dbReference type="PANTHER" id="PTHR24421:SF10">
    <property type="entry name" value="NITRATE_NITRITE SENSOR PROTEIN NARQ"/>
    <property type="match status" value="1"/>
</dbReference>
<reference evidence="14" key="2">
    <citation type="submission" date="2010-01" db="EMBL/GenBank/DDBJ databases">
        <title>The complete genome of Conexibacter woesei DSM 14684.</title>
        <authorList>
            <consortium name="US DOE Joint Genome Institute (JGI-PGF)"/>
            <person name="Lucas S."/>
            <person name="Copeland A."/>
            <person name="Lapidus A."/>
            <person name="Glavina del Rio T."/>
            <person name="Dalin E."/>
            <person name="Tice H."/>
            <person name="Bruce D."/>
            <person name="Goodwin L."/>
            <person name="Pitluck S."/>
            <person name="Kyrpides N."/>
            <person name="Mavromatis K."/>
            <person name="Ivanova N."/>
            <person name="Mikhailova N."/>
            <person name="Chertkov O."/>
            <person name="Brettin T."/>
            <person name="Detter J.C."/>
            <person name="Han C."/>
            <person name="Larimer F."/>
            <person name="Land M."/>
            <person name="Hauser L."/>
            <person name="Markowitz V."/>
            <person name="Cheng J.-F."/>
            <person name="Hugenholtz P."/>
            <person name="Woyke T."/>
            <person name="Wu D."/>
            <person name="Pukall R."/>
            <person name="Steenblock K."/>
            <person name="Schneider S."/>
            <person name="Klenk H.-P."/>
            <person name="Eisen J.A."/>
        </authorList>
    </citation>
    <scope>NUCLEOTIDE SEQUENCE [LARGE SCALE GENOMIC DNA]</scope>
    <source>
        <strain evidence="14">DSM 14684 / CIP 108061 / JCM 11494 / NBRC 100937 / ID131577</strain>
    </source>
</reference>
<dbReference type="SUPFAM" id="SSF55874">
    <property type="entry name" value="ATPase domain of HSP90 chaperone/DNA topoisomerase II/histidine kinase"/>
    <property type="match status" value="1"/>
</dbReference>
<organism evidence="13 14">
    <name type="scientific">Conexibacter woesei (strain DSM 14684 / CCUG 47730 / CIP 108061 / JCM 11494 / NBRC 100937 / ID131577)</name>
    <dbReference type="NCBI Taxonomy" id="469383"/>
    <lineage>
        <taxon>Bacteria</taxon>
        <taxon>Bacillati</taxon>
        <taxon>Actinomycetota</taxon>
        <taxon>Thermoleophilia</taxon>
        <taxon>Solirubrobacterales</taxon>
        <taxon>Conexibacteraceae</taxon>
        <taxon>Conexibacter</taxon>
    </lineage>
</organism>
<feature type="transmembrane region" description="Helical" evidence="10">
    <location>
        <begin position="73"/>
        <end position="95"/>
    </location>
</feature>
<keyword evidence="10" id="KW-1133">Transmembrane helix</keyword>
<keyword evidence="10" id="KW-0472">Membrane</keyword>
<feature type="region of interest" description="Disordered" evidence="9">
    <location>
        <begin position="286"/>
        <end position="306"/>
    </location>
</feature>
<evidence type="ECO:0000256" key="9">
    <source>
        <dbReference type="SAM" id="MobiDB-lite"/>
    </source>
</evidence>
<dbReference type="Pfam" id="PF02518">
    <property type="entry name" value="HATPase_c"/>
    <property type="match status" value="1"/>
</dbReference>
<dbReference type="GO" id="GO:0016020">
    <property type="term" value="C:membrane"/>
    <property type="evidence" value="ECO:0007669"/>
    <property type="project" value="InterPro"/>
</dbReference>
<evidence type="ECO:0000256" key="3">
    <source>
        <dbReference type="ARBA" id="ARBA00022553"/>
    </source>
</evidence>
<sequence length="429" mass="44177">MSGAAGGAPGAVASEPRRAAAARAALGAVARAVAAPLSSARTWTAAADLVLGAAAALLVAFVVAAAAERGLTAALVASALMLLLAAAVSGASGALDRRLANALLDAGIEAPQPASARPSWRAYAWTLLRLPLALVALLALVLTVFVALLLVLAPFSGGLGDAPLLAQAWCVLAGIALGLLALHGIDAWRWLHVRLARALLGRSGAQRLVALRERAERLAARAELARDLHDSVGHAVTAATLQAAAARRVLARDPQFAADALKAIEQQGRRALDELDHVLASLRDEDDGAARGARAAPRRPAPGLGDVDRLLERTRAAGVPLTVVQRGERDGIAPVLDREAYRVLQEGLTNVLRHAAGATTRVLVEAASDQLAIVVDDDGGRALDPRRRGGGSGLRAAGERVRALGGTLEAGPVDGGGYRLRAMLPLRRR</sequence>
<keyword evidence="14" id="KW-1185">Reference proteome</keyword>
<evidence type="ECO:0000313" key="14">
    <source>
        <dbReference type="Proteomes" id="UP000008229"/>
    </source>
</evidence>
<dbReference type="GO" id="GO:0000155">
    <property type="term" value="F:phosphorelay sensor kinase activity"/>
    <property type="evidence" value="ECO:0007669"/>
    <property type="project" value="InterPro"/>
</dbReference>
<dbReference type="InterPro" id="IPR003594">
    <property type="entry name" value="HATPase_dom"/>
</dbReference>
<dbReference type="Gene3D" id="1.20.5.1930">
    <property type="match status" value="1"/>
</dbReference>
<keyword evidence="5" id="KW-0547">Nucleotide-binding</keyword>
<dbReference type="OrthoDB" id="227596at2"/>
<dbReference type="InterPro" id="IPR036890">
    <property type="entry name" value="HATPase_C_sf"/>
</dbReference>
<evidence type="ECO:0000256" key="7">
    <source>
        <dbReference type="ARBA" id="ARBA00022840"/>
    </source>
</evidence>
<dbReference type="AlphaFoldDB" id="D3F624"/>
<evidence type="ECO:0000256" key="4">
    <source>
        <dbReference type="ARBA" id="ARBA00022679"/>
    </source>
</evidence>